<feature type="domain" description="SIS" evidence="1">
    <location>
        <begin position="41"/>
        <end position="190"/>
    </location>
</feature>
<dbReference type="GO" id="GO:1901135">
    <property type="term" value="P:carbohydrate derivative metabolic process"/>
    <property type="evidence" value="ECO:0007669"/>
    <property type="project" value="InterPro"/>
</dbReference>
<dbReference type="AlphaFoldDB" id="A0A4R7B6C0"/>
<evidence type="ECO:0000259" key="1">
    <source>
        <dbReference type="PROSITE" id="PS51464"/>
    </source>
</evidence>
<gene>
    <name evidence="2" type="ORF">DFP86_108184</name>
</gene>
<organism evidence="2 3">
    <name type="scientific">Paludibacterium purpuratum</name>
    <dbReference type="NCBI Taxonomy" id="1144873"/>
    <lineage>
        <taxon>Bacteria</taxon>
        <taxon>Pseudomonadati</taxon>
        <taxon>Pseudomonadota</taxon>
        <taxon>Betaproteobacteria</taxon>
        <taxon>Neisseriales</taxon>
        <taxon>Chromobacteriaceae</taxon>
        <taxon>Paludibacterium</taxon>
    </lineage>
</organism>
<dbReference type="Proteomes" id="UP000295611">
    <property type="component" value="Unassembled WGS sequence"/>
</dbReference>
<dbReference type="InterPro" id="IPR046348">
    <property type="entry name" value="SIS_dom_sf"/>
</dbReference>
<dbReference type="OrthoDB" id="9810929at2"/>
<dbReference type="GO" id="GO:0097367">
    <property type="term" value="F:carbohydrate derivative binding"/>
    <property type="evidence" value="ECO:0007669"/>
    <property type="project" value="InterPro"/>
</dbReference>
<dbReference type="InterPro" id="IPR035461">
    <property type="entry name" value="GmhA/DiaA"/>
</dbReference>
<dbReference type="Gene3D" id="3.40.50.10490">
    <property type="entry name" value="Glucose-6-phosphate isomerase like protein, domain 1"/>
    <property type="match status" value="1"/>
</dbReference>
<dbReference type="RefSeq" id="WP_133681290.1">
    <property type="nucleotide sequence ID" value="NZ_SNZP01000008.1"/>
</dbReference>
<dbReference type="CDD" id="cd05006">
    <property type="entry name" value="SIS_GmhA"/>
    <property type="match status" value="1"/>
</dbReference>
<sequence>MNSATLSGACERFAGVMTGIRSSHAGRVLSADEAIATLLDMLVTLRHADGSLFIIGNGGSAAVAAHIQNDLVNKGKLRAHVLHEPSLMTCMSNDFGYDQAYARLVRQYARKGDMLVAISSSGKSSNILQAVAAAREAGASVISLSGFAEGNPLSELGDINFWSPSGDYGEVEVSHLFLLHYVADCLAERT</sequence>
<reference evidence="2 3" key="1">
    <citation type="submission" date="2019-03" db="EMBL/GenBank/DDBJ databases">
        <title>Genomic Encyclopedia of Type Strains, Phase III (KMG-III): the genomes of soil and plant-associated and newly described type strains.</title>
        <authorList>
            <person name="Whitman W."/>
        </authorList>
    </citation>
    <scope>NUCLEOTIDE SEQUENCE [LARGE SCALE GENOMIC DNA]</scope>
    <source>
        <strain evidence="2 3">CECT 8976</strain>
    </source>
</reference>
<dbReference type="InterPro" id="IPR001347">
    <property type="entry name" value="SIS_dom"/>
</dbReference>
<dbReference type="SUPFAM" id="SSF53697">
    <property type="entry name" value="SIS domain"/>
    <property type="match status" value="1"/>
</dbReference>
<dbReference type="InterPro" id="IPR050099">
    <property type="entry name" value="SIS_GmhA/DiaA_subfam"/>
</dbReference>
<accession>A0A4R7B6C0</accession>
<protein>
    <submittedName>
        <fullName evidence="2">D-sedoheptulose 7-phosphate isomerase</fullName>
    </submittedName>
</protein>
<dbReference type="Pfam" id="PF13580">
    <property type="entry name" value="SIS_2"/>
    <property type="match status" value="1"/>
</dbReference>
<dbReference type="EMBL" id="SNZP01000008">
    <property type="protein sequence ID" value="TDR78463.1"/>
    <property type="molecule type" value="Genomic_DNA"/>
</dbReference>
<dbReference type="PANTHER" id="PTHR30390:SF7">
    <property type="entry name" value="PHOSPHOHEPTOSE ISOMERASE"/>
    <property type="match status" value="1"/>
</dbReference>
<evidence type="ECO:0000313" key="3">
    <source>
        <dbReference type="Proteomes" id="UP000295611"/>
    </source>
</evidence>
<comment type="caution">
    <text evidence="2">The sequence shown here is derived from an EMBL/GenBank/DDBJ whole genome shotgun (WGS) entry which is preliminary data.</text>
</comment>
<proteinExistence type="predicted"/>
<keyword evidence="3" id="KW-1185">Reference proteome</keyword>
<dbReference type="PROSITE" id="PS51464">
    <property type="entry name" value="SIS"/>
    <property type="match status" value="1"/>
</dbReference>
<dbReference type="PANTHER" id="PTHR30390">
    <property type="entry name" value="SEDOHEPTULOSE 7-PHOSPHATE ISOMERASE / DNAA INITIATOR-ASSOCIATING FACTOR FOR REPLICATION INITIATION"/>
    <property type="match status" value="1"/>
</dbReference>
<dbReference type="GO" id="GO:0016853">
    <property type="term" value="F:isomerase activity"/>
    <property type="evidence" value="ECO:0007669"/>
    <property type="project" value="UniProtKB-KW"/>
</dbReference>
<evidence type="ECO:0000313" key="2">
    <source>
        <dbReference type="EMBL" id="TDR78463.1"/>
    </source>
</evidence>
<keyword evidence="2" id="KW-0413">Isomerase</keyword>
<name>A0A4R7B6C0_9NEIS</name>